<dbReference type="SMART" id="SM00314">
    <property type="entry name" value="RA"/>
    <property type="match status" value="1"/>
</dbReference>
<sequence length="256" mass="28884">MLQHTNIMDDADSGYSGSGSAGFTLTKEEICSKIRAYNESIVGKSSGAMTLISNDSDSFQGCINVCICIDRPINMSLSSRPTSIYEALQRESELSPQTSPKSTVTHEQLPHNAIVSLHTSSSNTAIEVVSILLNKFKITDNPKSFALFEQTIQNDKEVKLRKVGDQERPLLNYLRWSTECDESKRFVLKENDAGDIMYEAFSIPELNNFLRVLEEEEASKLKDIQHKYQVRQKQIADRLDEIGEQNSSKHSRKTDR</sequence>
<comment type="caution">
    <text evidence="3">The sequence shown here is derived from an EMBL/GenBank/DDBJ whole genome shotgun (WGS) entry which is preliminary data.</text>
</comment>
<dbReference type="Pfam" id="PF16517">
    <property type="entry name" value="Nore1-SARAH"/>
    <property type="match status" value="1"/>
</dbReference>
<name>A0A7J7J1A3_BUGNE</name>
<accession>A0A7J7J1A3</accession>
<dbReference type="Proteomes" id="UP000593567">
    <property type="component" value="Unassembled WGS sequence"/>
</dbReference>
<dbReference type="Gene3D" id="1.20.5.110">
    <property type="match status" value="1"/>
</dbReference>
<dbReference type="PROSITE" id="PS50200">
    <property type="entry name" value="RA"/>
    <property type="match status" value="1"/>
</dbReference>
<protein>
    <submittedName>
        <fullName evidence="3">Uncharacterized protein</fullName>
    </submittedName>
</protein>
<dbReference type="InterPro" id="IPR029071">
    <property type="entry name" value="Ubiquitin-like_domsf"/>
</dbReference>
<dbReference type="Gene3D" id="3.10.20.90">
    <property type="entry name" value="Phosphatidylinositol 3-kinase Catalytic Subunit, Chain A, domain 1"/>
    <property type="match status" value="1"/>
</dbReference>
<evidence type="ECO:0000313" key="3">
    <source>
        <dbReference type="EMBL" id="KAF6019962.1"/>
    </source>
</evidence>
<organism evidence="3 4">
    <name type="scientific">Bugula neritina</name>
    <name type="common">Brown bryozoan</name>
    <name type="synonym">Sertularia neritina</name>
    <dbReference type="NCBI Taxonomy" id="10212"/>
    <lineage>
        <taxon>Eukaryota</taxon>
        <taxon>Metazoa</taxon>
        <taxon>Spiralia</taxon>
        <taxon>Lophotrochozoa</taxon>
        <taxon>Bryozoa</taxon>
        <taxon>Gymnolaemata</taxon>
        <taxon>Cheilostomatida</taxon>
        <taxon>Flustrina</taxon>
        <taxon>Buguloidea</taxon>
        <taxon>Bugulidae</taxon>
        <taxon>Bugula</taxon>
    </lineage>
</organism>
<feature type="domain" description="Ras-associating" evidence="1">
    <location>
        <begin position="105"/>
        <end position="193"/>
    </location>
</feature>
<evidence type="ECO:0000259" key="2">
    <source>
        <dbReference type="PROSITE" id="PS50951"/>
    </source>
</evidence>
<gene>
    <name evidence="3" type="ORF">EB796_021704</name>
</gene>
<dbReference type="CDD" id="cd21885">
    <property type="entry name" value="SARAH_RASSF1-like"/>
    <property type="match status" value="1"/>
</dbReference>
<dbReference type="InterPro" id="IPR000159">
    <property type="entry name" value="RA_dom"/>
</dbReference>
<keyword evidence="4" id="KW-1185">Reference proteome</keyword>
<dbReference type="PANTHER" id="PTHR22738">
    <property type="entry name" value="RASSF"/>
    <property type="match status" value="1"/>
</dbReference>
<dbReference type="PANTHER" id="PTHR22738:SF10">
    <property type="entry name" value="RAS ASSOCIATION DOMAIN-CONTAINING PROTEIN 1 HOMOLOG"/>
    <property type="match status" value="1"/>
</dbReference>
<dbReference type="EMBL" id="VXIV02003202">
    <property type="protein sequence ID" value="KAF6019962.1"/>
    <property type="molecule type" value="Genomic_DNA"/>
</dbReference>
<dbReference type="InterPro" id="IPR033614">
    <property type="entry name" value="RASSF1-6"/>
</dbReference>
<dbReference type="InterPro" id="IPR011524">
    <property type="entry name" value="SARAH_dom"/>
</dbReference>
<feature type="domain" description="SARAH" evidence="2">
    <location>
        <begin position="195"/>
        <end position="242"/>
    </location>
</feature>
<dbReference type="GO" id="GO:0007165">
    <property type="term" value="P:signal transduction"/>
    <property type="evidence" value="ECO:0007669"/>
    <property type="project" value="InterPro"/>
</dbReference>
<reference evidence="3" key="1">
    <citation type="submission" date="2020-06" db="EMBL/GenBank/DDBJ databases">
        <title>Draft genome of Bugula neritina, a colonial animal packing powerful symbionts and potential medicines.</title>
        <authorList>
            <person name="Rayko M."/>
        </authorList>
    </citation>
    <scope>NUCLEOTIDE SEQUENCE [LARGE SCALE GENOMIC DNA]</scope>
    <source>
        <strain evidence="3">Kwan_BN1</strain>
    </source>
</reference>
<evidence type="ECO:0000313" key="4">
    <source>
        <dbReference type="Proteomes" id="UP000593567"/>
    </source>
</evidence>
<dbReference type="PROSITE" id="PS50951">
    <property type="entry name" value="SARAH"/>
    <property type="match status" value="1"/>
</dbReference>
<dbReference type="AlphaFoldDB" id="A0A7J7J1A3"/>
<dbReference type="OrthoDB" id="74314at2759"/>
<evidence type="ECO:0000259" key="1">
    <source>
        <dbReference type="PROSITE" id="PS50200"/>
    </source>
</evidence>
<dbReference type="Pfam" id="PF00788">
    <property type="entry name" value="RA"/>
    <property type="match status" value="1"/>
</dbReference>
<proteinExistence type="predicted"/>
<dbReference type="SUPFAM" id="SSF54236">
    <property type="entry name" value="Ubiquitin-like"/>
    <property type="match status" value="1"/>
</dbReference>